<reference evidence="1" key="1">
    <citation type="journal article" date="2015" name="Nature">
        <title>Complex archaea that bridge the gap between prokaryotes and eukaryotes.</title>
        <authorList>
            <person name="Spang A."/>
            <person name="Saw J.H."/>
            <person name="Jorgensen S.L."/>
            <person name="Zaremba-Niedzwiedzka K."/>
            <person name="Martijn J."/>
            <person name="Lind A.E."/>
            <person name="van Eijk R."/>
            <person name="Schleper C."/>
            <person name="Guy L."/>
            <person name="Ettema T.J."/>
        </authorList>
    </citation>
    <scope>NUCLEOTIDE SEQUENCE</scope>
</reference>
<proteinExistence type="predicted"/>
<accession>A0A0F9SWZ1</accession>
<dbReference type="EMBL" id="LAZR01000344">
    <property type="protein sequence ID" value="KKN73415.1"/>
    <property type="molecule type" value="Genomic_DNA"/>
</dbReference>
<sequence length="108" mass="12610">MRAMSAAVFLVVQIGRIYFSLSMIAARIRCAIFGHEWMTISTWKTEEEFCLRCDEKGRVHMTQDKSPKTAEEAFREFHIAWFKLLEEIGNSTGAYKALNWLKRLFQKG</sequence>
<protein>
    <submittedName>
        <fullName evidence="1">Uncharacterized protein</fullName>
    </submittedName>
</protein>
<dbReference type="AlphaFoldDB" id="A0A0F9SWZ1"/>
<name>A0A0F9SWZ1_9ZZZZ</name>
<gene>
    <name evidence="1" type="ORF">LCGC14_0401180</name>
</gene>
<evidence type="ECO:0000313" key="1">
    <source>
        <dbReference type="EMBL" id="KKN73415.1"/>
    </source>
</evidence>
<organism evidence="1">
    <name type="scientific">marine sediment metagenome</name>
    <dbReference type="NCBI Taxonomy" id="412755"/>
    <lineage>
        <taxon>unclassified sequences</taxon>
        <taxon>metagenomes</taxon>
        <taxon>ecological metagenomes</taxon>
    </lineage>
</organism>
<comment type="caution">
    <text evidence="1">The sequence shown here is derived from an EMBL/GenBank/DDBJ whole genome shotgun (WGS) entry which is preliminary data.</text>
</comment>